<dbReference type="RefSeq" id="WP_302103360.1">
    <property type="nucleotide sequence ID" value="NZ_CP129968.2"/>
</dbReference>
<proteinExistence type="predicted"/>
<accession>A0AA52EX09</accession>
<gene>
    <name evidence="2" type="ORF">QYS47_29610</name>
    <name evidence="1" type="ORF">QYS48_09135</name>
</gene>
<dbReference type="AlphaFoldDB" id="A0AA52EX09"/>
<protein>
    <submittedName>
        <fullName evidence="2">Uncharacterized protein</fullName>
    </submittedName>
</protein>
<evidence type="ECO:0000313" key="3">
    <source>
        <dbReference type="Proteomes" id="UP001244443"/>
    </source>
</evidence>
<reference evidence="2 3" key="1">
    <citation type="submission" date="2023-08" db="EMBL/GenBank/DDBJ databases">
        <title>Comparative genomics and taxonomic characterization of three novel marine species of genus Marivirga.</title>
        <authorList>
            <person name="Muhammad N."/>
            <person name="Kim S.-G."/>
        </authorList>
    </citation>
    <scope>NUCLEOTIDE SEQUENCE</scope>
    <source>
        <strain evidence="1 3">ABR2-2</strain>
        <strain evidence="2">BKB1-2</strain>
    </source>
</reference>
<dbReference type="Proteomes" id="UP001244443">
    <property type="component" value="Chromosome"/>
</dbReference>
<name>A0AA52EX09_9BACT</name>
<evidence type="ECO:0000313" key="2">
    <source>
        <dbReference type="EMBL" id="WNB18230.1"/>
    </source>
</evidence>
<sequence length="183" mass="21571">MKFISLAIIIASVGFCTPKCDETAPSDVYTFPDNMEELIPYENQEKFTLVHNSGTEILFEVQRNSTVETISCDHCCDYFTYESEDLRVFSDYPFYDIQFNINAEEEENYSYGITIGREYFSLNERIQTVDSVRIKDQYFHDVFKMKSDSYREEYEIEIDSLYFNYSIGILKIVQVNGDTYEIQ</sequence>
<organism evidence="2">
    <name type="scientific">Marivirga arenosa</name>
    <dbReference type="NCBI Taxonomy" id="3059076"/>
    <lineage>
        <taxon>Bacteria</taxon>
        <taxon>Pseudomonadati</taxon>
        <taxon>Bacteroidota</taxon>
        <taxon>Cytophagia</taxon>
        <taxon>Cytophagales</taxon>
        <taxon>Marivirgaceae</taxon>
        <taxon>Marivirga</taxon>
    </lineage>
</organism>
<evidence type="ECO:0000313" key="1">
    <source>
        <dbReference type="EMBL" id="WKK86978.1"/>
    </source>
</evidence>
<dbReference type="EMBL" id="CP129968">
    <property type="protein sequence ID" value="WNB18230.1"/>
    <property type="molecule type" value="Genomic_DNA"/>
</dbReference>
<accession>A0AA49GGI3</accession>
<keyword evidence="3" id="KW-1185">Reference proteome</keyword>
<dbReference type="Proteomes" id="UP001232019">
    <property type="component" value="Chromosome"/>
</dbReference>
<dbReference type="KEGG" id="marp:QYS47_29610"/>
<dbReference type="EMBL" id="CP129970">
    <property type="protein sequence ID" value="WKK86978.1"/>
    <property type="molecule type" value="Genomic_DNA"/>
</dbReference>